<dbReference type="InterPro" id="IPR013320">
    <property type="entry name" value="ConA-like_dom_sf"/>
</dbReference>
<dbReference type="Pfam" id="PF20254">
    <property type="entry name" value="DMFA2_C"/>
    <property type="match status" value="1"/>
</dbReference>
<dbReference type="Proteomes" id="UP000222296">
    <property type="component" value="Plasmid pAt"/>
</dbReference>
<accession>A0AAP9EA73</accession>
<gene>
    <name evidence="2" type="ORF">CG010_026145</name>
</gene>
<dbReference type="Pfam" id="PF13385">
    <property type="entry name" value="Laminin_G_3"/>
    <property type="match status" value="1"/>
</dbReference>
<name>A0AAP9EA73_AGRTU</name>
<dbReference type="EMBL" id="CP042276">
    <property type="protein sequence ID" value="QDY97641.1"/>
    <property type="molecule type" value="Genomic_DNA"/>
</dbReference>
<evidence type="ECO:0000313" key="2">
    <source>
        <dbReference type="EMBL" id="QDY97641.1"/>
    </source>
</evidence>
<geneLocation type="plasmid" evidence="3">
    <name>pat</name>
</geneLocation>
<organism evidence="2 3">
    <name type="scientific">Agrobacterium tumefaciens</name>
    <dbReference type="NCBI Taxonomy" id="358"/>
    <lineage>
        <taxon>Bacteria</taxon>
        <taxon>Pseudomonadati</taxon>
        <taxon>Pseudomonadota</taxon>
        <taxon>Alphaproteobacteria</taxon>
        <taxon>Hyphomicrobiales</taxon>
        <taxon>Rhizobiaceae</taxon>
        <taxon>Rhizobium/Agrobacterium group</taxon>
        <taxon>Agrobacterium</taxon>
        <taxon>Agrobacterium tumefaciens complex</taxon>
    </lineage>
</organism>
<sequence length="772" mass="86264">MAEQKIFGYADRISVRPGDEIGFFVHADGTTSVEAQLVRLIHGDIHPAGPGYKEEEIANPQNGSWTVRKQFTQVGSFLTVDDPEGRLAPKGSFTLAAFIYPNKPGGGERQCLMGRWDAYNNRGYGLWINPAGLLEFGYGDGREVDYVDAEVPLMKSQWYFVAATYDASTGNATLYQESASTRYNSLVGKVAGIDFRSHVRETLRFKPLNPPEVPFLLAAAQDWHSLRGTFKTQCYNGKLDRPAVFDRVLSREELDAFRTSGKPPSNGCLAAWDTSIGYTDKGIGDRVIDTGPYALHAEGYNRPVRGQTGFNWAGRNDCYRLAPGEYGGVEFHDDAIIDCRWEKTASFTVPDVRSGAYAFRLRVGDGKGLREEYIPFFVRAKTPKAPICFLIPTSSYLAYANEHLTFDAEIMQPLAGQSPIISEIDIELYQTKEFGLSLYDHHSDGAGVCYSSYLRPILNMRPKARMSSMGVTWQFPADLSVIAWLDHMDYDYEVITDEDVQREGIAALKPYTVVLTGTHPEYVSEELMDATEDYAAAGGRLIYLGGNGYYWNVSYRQDEPWCVEVRKLNSGMRAWQARPGEYYLATSGQKSGIWKDLGRPPQKLLGVGFISEGFDSARPYRRMPDSWHRRAEWMFEGIEGEILGDFGLAHHGAAGLEIDRYDLTLGTPPHALIVASSGGHSDNYQTVVEEVLYPYPGLMGSYDYRIRADLVYFTTPENGAVFSTGSIAFSQSLPYNNFDNNISKLLGNILTTFSKTGKLPGSNWTLEEKQWR</sequence>
<reference evidence="2 3" key="1">
    <citation type="journal article" date="2017" name="Genome Announc.">
        <title>Draft Genome Sequence of Agrobacterium tumefaciens Biovar 1 Strain 186, Isolated from Walnut.</title>
        <authorList>
            <person name="Poret-Peterson A.T."/>
            <person name="Bhatnagar S."/>
            <person name="McClean A.E."/>
            <person name="Kluepfel D.A."/>
        </authorList>
    </citation>
    <scope>NUCLEOTIDE SEQUENCE [LARGE SCALE GENOMIC DNA]</scope>
    <source>
        <strain evidence="2 3">186</strain>
    </source>
</reference>
<feature type="domain" description="N,N-dimethylformamidase beta subunit-like C-terminal" evidence="1">
    <location>
        <begin position="309"/>
        <end position="739"/>
    </location>
</feature>
<keyword evidence="2" id="KW-0614">Plasmid</keyword>
<dbReference type="SUPFAM" id="SSF49899">
    <property type="entry name" value="Concanavalin A-like lectins/glucanases"/>
    <property type="match status" value="1"/>
</dbReference>
<dbReference type="RefSeq" id="WP_099086992.1">
    <property type="nucleotide sequence ID" value="NZ_CP042276.1"/>
</dbReference>
<evidence type="ECO:0000259" key="1">
    <source>
        <dbReference type="Pfam" id="PF20254"/>
    </source>
</evidence>
<dbReference type="InterPro" id="IPR046540">
    <property type="entry name" value="DMFA2_C"/>
</dbReference>
<dbReference type="Gene3D" id="2.60.120.200">
    <property type="match status" value="1"/>
</dbReference>
<proteinExistence type="predicted"/>
<dbReference type="AlphaFoldDB" id="A0AAP9EA73"/>
<evidence type="ECO:0000313" key="3">
    <source>
        <dbReference type="Proteomes" id="UP000222296"/>
    </source>
</evidence>
<protein>
    <submittedName>
        <fullName evidence="2">LamG domain-containing protein</fullName>
    </submittedName>
</protein>